<dbReference type="AlphaFoldDB" id="A0AA39JWI5"/>
<comment type="caution">
    <text evidence="1">The sequence shown here is derived from an EMBL/GenBank/DDBJ whole genome shotgun (WGS) entry which is preliminary data.</text>
</comment>
<evidence type="ECO:0000313" key="2">
    <source>
        <dbReference type="Proteomes" id="UP001175211"/>
    </source>
</evidence>
<gene>
    <name evidence="1" type="ORF">EV420DRAFT_1483291</name>
</gene>
<dbReference type="RefSeq" id="XP_060326811.1">
    <property type="nucleotide sequence ID" value="XM_060469957.1"/>
</dbReference>
<protein>
    <submittedName>
        <fullName evidence="1">Uncharacterized protein</fullName>
    </submittedName>
</protein>
<dbReference type="GeneID" id="85353505"/>
<organism evidence="1 2">
    <name type="scientific">Armillaria tabescens</name>
    <name type="common">Ringless honey mushroom</name>
    <name type="synonym">Agaricus tabescens</name>
    <dbReference type="NCBI Taxonomy" id="1929756"/>
    <lineage>
        <taxon>Eukaryota</taxon>
        <taxon>Fungi</taxon>
        <taxon>Dikarya</taxon>
        <taxon>Basidiomycota</taxon>
        <taxon>Agaricomycotina</taxon>
        <taxon>Agaricomycetes</taxon>
        <taxon>Agaricomycetidae</taxon>
        <taxon>Agaricales</taxon>
        <taxon>Marasmiineae</taxon>
        <taxon>Physalacriaceae</taxon>
        <taxon>Desarmillaria</taxon>
    </lineage>
</organism>
<proteinExistence type="predicted"/>
<dbReference type="EMBL" id="JAUEPS010000039">
    <property type="protein sequence ID" value="KAK0449096.1"/>
    <property type="molecule type" value="Genomic_DNA"/>
</dbReference>
<keyword evidence="2" id="KW-1185">Reference proteome</keyword>
<accession>A0AA39JWI5</accession>
<dbReference type="Proteomes" id="UP001175211">
    <property type="component" value="Unassembled WGS sequence"/>
</dbReference>
<evidence type="ECO:0000313" key="1">
    <source>
        <dbReference type="EMBL" id="KAK0449096.1"/>
    </source>
</evidence>
<sequence>MPLGILETNGENDVVCGTETIDVGVMEGQCRWTQAKEEGPNGGEGVHGVCPDNNEFAVKRVRMLSTMMTIMCKWAGVRVPITTQNRCCLELGSTHNSSGDLTVRQVVSNRRPHEFRENDTGVAMSSKSRFEPHPICYTWYLWDGGVTSFMMTSYASGFFMRDSYFIDNGNTHRSSVRMQMRRLLRWTTLYTGNLRGWLFDREQPNPEDRGHIMPFGQAH</sequence>
<reference evidence="1" key="1">
    <citation type="submission" date="2023-06" db="EMBL/GenBank/DDBJ databases">
        <authorList>
            <consortium name="Lawrence Berkeley National Laboratory"/>
            <person name="Ahrendt S."/>
            <person name="Sahu N."/>
            <person name="Indic B."/>
            <person name="Wong-Bajracharya J."/>
            <person name="Merenyi Z."/>
            <person name="Ke H.-M."/>
            <person name="Monk M."/>
            <person name="Kocsube S."/>
            <person name="Drula E."/>
            <person name="Lipzen A."/>
            <person name="Balint B."/>
            <person name="Henrissat B."/>
            <person name="Andreopoulos B."/>
            <person name="Martin F.M."/>
            <person name="Harder C.B."/>
            <person name="Rigling D."/>
            <person name="Ford K.L."/>
            <person name="Foster G.D."/>
            <person name="Pangilinan J."/>
            <person name="Papanicolaou A."/>
            <person name="Barry K."/>
            <person name="LaButti K."/>
            <person name="Viragh M."/>
            <person name="Koriabine M."/>
            <person name="Yan M."/>
            <person name="Riley R."/>
            <person name="Champramary S."/>
            <person name="Plett K.L."/>
            <person name="Tsai I.J."/>
            <person name="Slot J."/>
            <person name="Sipos G."/>
            <person name="Plett J."/>
            <person name="Nagy L.G."/>
            <person name="Grigoriev I.V."/>
        </authorList>
    </citation>
    <scope>NUCLEOTIDE SEQUENCE</scope>
    <source>
        <strain evidence="1">CCBAS 213</strain>
    </source>
</reference>
<name>A0AA39JWI5_ARMTA</name>